<feature type="domain" description="Antibacterial effector protein Tle3 C-terminal" evidence="2">
    <location>
        <begin position="598"/>
        <end position="774"/>
    </location>
</feature>
<name>A0A1I4NT12_9BURK</name>
<proteinExistence type="predicted"/>
<evidence type="ECO:0000259" key="3">
    <source>
        <dbReference type="Pfam" id="PF24322"/>
    </source>
</evidence>
<evidence type="ECO:0008006" key="6">
    <source>
        <dbReference type="Google" id="ProtNLM"/>
    </source>
</evidence>
<feature type="domain" description="T6SS Tle3 phospholipase effector alpha/beta" evidence="3">
    <location>
        <begin position="38"/>
        <end position="378"/>
    </location>
</feature>
<evidence type="ECO:0000313" key="4">
    <source>
        <dbReference type="EMBL" id="SFM18662.1"/>
    </source>
</evidence>
<accession>A0A1I4NT12</accession>
<dbReference type="Pfam" id="PF11678">
    <property type="entry name" value="Tle3_C"/>
    <property type="match status" value="1"/>
</dbReference>
<evidence type="ECO:0000256" key="1">
    <source>
        <dbReference type="SAM" id="MobiDB-lite"/>
    </source>
</evidence>
<feature type="compositionally biased region" description="Basic and acidic residues" evidence="1">
    <location>
        <begin position="460"/>
        <end position="470"/>
    </location>
</feature>
<sequence>MANSKSIYEKIPFARGNGTGIHVAKPLKDKIVEVRHNLPGSIILVHGVNDVGTSYEAVESGLCAGLAERLCGQLTPAKYSNPTVADREKVEDDPDAVFFKRKVTEATHSPVIPFYWGFREVTNNAVHGSRTKHGQALDRNGNRLDKDYSKGGGPFANATSTLPDMWNRGKSGLKGGLDKAQKDATHPIMDNPGRLYMILAARRLAALITMIRDYDADETVSIVAHSQGCMLSLLAQAFLLDPAFLAKQANARPADTLVLCNPPYSLLDKIPKLTNAVDYLSGEDAAMHGHYADIDGVQTLNARLTTLVNIVKGVERHKHATPTLAELPDTEKHFGVVGGKWEAGRDRDNRGKVYLYFSPEDMTVALSNVQGIGWQGVPDYQRGSRITTKPLMGRNDDGEWMDTGLMYETSEEIVRKPISELGKSFLQRVFTMKRRPDFHNGARVLIGQKNAPNDFALRGQGEDDQAHTAESDSWASKNVIRGRLPIPSDASSAASPDEKARFNLRRINGEALPKPVLASMVEGAQADDQGRPGAREQVDPIDAAIASTSKYGVNQVWDCIADPTHKADFSQRDEAASSQCPQLYKGYVAQAMGYEHTVMEELNRNKPADQHCEVFKVYLCMEGAMSRRPIRPIKLLILRSETGIEARRRWQHAAVPRSFHGAIYGGRENHRQVTAYDVAIGGGNAPTHPLFYAYLCAVADWRLKKPEKNEKKRQGILEWEKFENTFSVYWKAEPAWRKDLIKGNSVYYSSGALPASLPLLPKGLPVAVVSETLNQNRIVGKGQGK</sequence>
<reference evidence="4 5" key="1">
    <citation type="submission" date="2016-10" db="EMBL/GenBank/DDBJ databases">
        <authorList>
            <person name="de Groot N.N."/>
        </authorList>
    </citation>
    <scope>NUCLEOTIDE SEQUENCE [LARGE SCALE GENOMIC DNA]</scope>
    <source>
        <strain evidence="4 5">ATCC 43154</strain>
    </source>
</reference>
<organism evidence="4 5">
    <name type="scientific">Rugamonas rubra</name>
    <dbReference type="NCBI Taxonomy" id="758825"/>
    <lineage>
        <taxon>Bacteria</taxon>
        <taxon>Pseudomonadati</taxon>
        <taxon>Pseudomonadota</taxon>
        <taxon>Betaproteobacteria</taxon>
        <taxon>Burkholderiales</taxon>
        <taxon>Oxalobacteraceae</taxon>
        <taxon>Telluria group</taxon>
        <taxon>Rugamonas</taxon>
    </lineage>
</organism>
<dbReference type="STRING" id="758825.SAMN02982985_03109"/>
<dbReference type="Pfam" id="PF24322">
    <property type="entry name" value="Tle3"/>
    <property type="match status" value="1"/>
</dbReference>
<dbReference type="InterPro" id="IPR029058">
    <property type="entry name" value="AB_hydrolase_fold"/>
</dbReference>
<dbReference type="Proteomes" id="UP000199470">
    <property type="component" value="Unassembled WGS sequence"/>
</dbReference>
<dbReference type="RefSeq" id="WP_174900547.1">
    <property type="nucleotide sequence ID" value="NZ_FOTW01000014.1"/>
</dbReference>
<dbReference type="InterPro" id="IPR056221">
    <property type="entry name" value="Tle3_ab_dom"/>
</dbReference>
<feature type="region of interest" description="Disordered" evidence="1">
    <location>
        <begin position="455"/>
        <end position="474"/>
    </location>
</feature>
<dbReference type="InterPro" id="IPR021692">
    <property type="entry name" value="Tle3_C"/>
</dbReference>
<dbReference type="AlphaFoldDB" id="A0A1I4NT12"/>
<protein>
    <recommendedName>
        <fullName evidence="6">DUF3274 domain-containing protein</fullName>
    </recommendedName>
</protein>
<evidence type="ECO:0000259" key="2">
    <source>
        <dbReference type="Pfam" id="PF11678"/>
    </source>
</evidence>
<evidence type="ECO:0000313" key="5">
    <source>
        <dbReference type="Proteomes" id="UP000199470"/>
    </source>
</evidence>
<dbReference type="EMBL" id="FOTW01000014">
    <property type="protein sequence ID" value="SFM18662.1"/>
    <property type="molecule type" value="Genomic_DNA"/>
</dbReference>
<keyword evidence="5" id="KW-1185">Reference proteome</keyword>
<dbReference type="SUPFAM" id="SSF53474">
    <property type="entry name" value="alpha/beta-Hydrolases"/>
    <property type="match status" value="1"/>
</dbReference>
<gene>
    <name evidence="4" type="ORF">SAMN02982985_03109</name>
</gene>